<dbReference type="PANTHER" id="PTHR34112:SF13">
    <property type="entry name" value="OS04G0448200 PROTEIN"/>
    <property type="match status" value="1"/>
</dbReference>
<name>A0A7J9IP40_9ROSI</name>
<feature type="region of interest" description="Disordered" evidence="1">
    <location>
        <begin position="461"/>
        <end position="514"/>
    </location>
</feature>
<evidence type="ECO:0000256" key="1">
    <source>
        <dbReference type="SAM" id="MobiDB-lite"/>
    </source>
</evidence>
<feature type="compositionally biased region" description="Basic and acidic residues" evidence="1">
    <location>
        <begin position="151"/>
        <end position="161"/>
    </location>
</feature>
<feature type="region of interest" description="Disordered" evidence="1">
    <location>
        <begin position="145"/>
        <end position="180"/>
    </location>
</feature>
<feature type="compositionally biased region" description="Polar residues" evidence="1">
    <location>
        <begin position="596"/>
        <end position="620"/>
    </location>
</feature>
<feature type="compositionally biased region" description="Low complexity" evidence="1">
    <location>
        <begin position="68"/>
        <end position="90"/>
    </location>
</feature>
<sequence>MERSEPSLVPEWLKSSGSLTGSGNSNNQFTSSSSSSSHSDNHSALRHARNKLSVDSDGDIGRTSVLDRASSAYFRRSSSSKGASDSWSYSNFGKGHRERDWEKVSNGYHDRKNAVLSDHRNRNYSDSLDNLLPSMFEKDVLRRSQSLKTGKHSDTWPRKATNEPSGTSKSHHSSGNGKLSTVAAVGNKSAFERDFPSLGAEVRQVGSEIGRILSPGLANPVQSLPVGTSPVLGSDGRTSTLADIPVGVGNSGRGVAVASQNVPAGSTPTTVTGLNMAEAVAQGPSRARTPPLLNVETQRLEELAIKQSRQLIPLVTVSTPKTQVVSPSEKSRPKVGQQLHPSLSFGSTRGGTSRSDSQKVSNESRLLILKPSRESNGISSITTRDNLSPTNGSNKFANSPINITPSAAASVPFRSSGNSPRLATAERNQTPVRMTMEKRATAQAQSRNDFFNLLKKKSTSNSASSVLDSGSAVSPPVSEKSDELGTEDSSTSVTLQDGGVPSSEISIADLPTDNRSEVALNGDAYAESQHGSSNGDEHSRPDAYLYPDEEEVAFLRSLGWEENAEDDDGLTEEEISAFFEQYMKLKPSAKVSQLMQSLSPLNSQNGTHGDALSGSSSMDSNGAAWTRQND</sequence>
<gene>
    <name evidence="2" type="ORF">Goarm_020602</name>
</gene>
<feature type="region of interest" description="Disordered" evidence="1">
    <location>
        <begin position="596"/>
        <end position="630"/>
    </location>
</feature>
<evidence type="ECO:0008006" key="4">
    <source>
        <dbReference type="Google" id="ProtNLM"/>
    </source>
</evidence>
<feature type="compositionally biased region" description="Polar residues" evidence="1">
    <location>
        <begin position="374"/>
        <end position="432"/>
    </location>
</feature>
<feature type="region of interest" description="Disordered" evidence="1">
    <location>
        <begin position="320"/>
        <end position="444"/>
    </location>
</feature>
<dbReference type="EMBL" id="JABFAE010000002">
    <property type="protein sequence ID" value="MBA0823909.1"/>
    <property type="molecule type" value="Genomic_DNA"/>
</dbReference>
<dbReference type="AlphaFoldDB" id="A0A7J9IP40"/>
<feature type="region of interest" description="Disordered" evidence="1">
    <location>
        <begin position="526"/>
        <end position="545"/>
    </location>
</feature>
<keyword evidence="3" id="KW-1185">Reference proteome</keyword>
<feature type="compositionally biased region" description="Polar residues" evidence="1">
    <location>
        <begin position="461"/>
        <end position="472"/>
    </location>
</feature>
<feature type="compositionally biased region" description="Low complexity" evidence="1">
    <location>
        <begin position="342"/>
        <end position="355"/>
    </location>
</feature>
<dbReference type="PANTHER" id="PTHR34112">
    <property type="entry name" value="C-JUN-AMINO-TERMINAL KINASE-INTERACTING PROTEIN"/>
    <property type="match status" value="1"/>
</dbReference>
<reference evidence="2 3" key="1">
    <citation type="journal article" date="2019" name="Genome Biol. Evol.">
        <title>Insights into the evolution of the New World diploid cottons (Gossypium, subgenus Houzingenia) based on genome sequencing.</title>
        <authorList>
            <person name="Grover C.E."/>
            <person name="Arick M.A. 2nd"/>
            <person name="Thrash A."/>
            <person name="Conover J.L."/>
            <person name="Sanders W.S."/>
            <person name="Peterson D.G."/>
            <person name="Frelichowski J.E."/>
            <person name="Scheffler J.A."/>
            <person name="Scheffler B.E."/>
            <person name="Wendel J.F."/>
        </authorList>
    </citation>
    <scope>NUCLEOTIDE SEQUENCE [LARGE SCALE GENOMIC DNA]</scope>
    <source>
        <strain evidence="2">6</strain>
        <tissue evidence="2">Leaf</tissue>
    </source>
</reference>
<feature type="region of interest" description="Disordered" evidence="1">
    <location>
        <begin position="1"/>
        <end position="94"/>
    </location>
</feature>
<accession>A0A7J9IP40</accession>
<comment type="caution">
    <text evidence="2">The sequence shown here is derived from an EMBL/GenBank/DDBJ whole genome shotgun (WGS) entry which is preliminary data.</text>
</comment>
<dbReference type="Proteomes" id="UP000593575">
    <property type="component" value="Unassembled WGS sequence"/>
</dbReference>
<feature type="compositionally biased region" description="Low complexity" evidence="1">
    <location>
        <begin position="15"/>
        <end position="38"/>
    </location>
</feature>
<organism evidence="2 3">
    <name type="scientific">Gossypium armourianum</name>
    <dbReference type="NCBI Taxonomy" id="34283"/>
    <lineage>
        <taxon>Eukaryota</taxon>
        <taxon>Viridiplantae</taxon>
        <taxon>Streptophyta</taxon>
        <taxon>Embryophyta</taxon>
        <taxon>Tracheophyta</taxon>
        <taxon>Spermatophyta</taxon>
        <taxon>Magnoliopsida</taxon>
        <taxon>eudicotyledons</taxon>
        <taxon>Gunneridae</taxon>
        <taxon>Pentapetalae</taxon>
        <taxon>rosids</taxon>
        <taxon>malvids</taxon>
        <taxon>Malvales</taxon>
        <taxon>Malvaceae</taxon>
        <taxon>Malvoideae</taxon>
        <taxon>Gossypium</taxon>
    </lineage>
</organism>
<evidence type="ECO:0000313" key="3">
    <source>
        <dbReference type="Proteomes" id="UP000593575"/>
    </source>
</evidence>
<feature type="compositionally biased region" description="Polar residues" evidence="1">
    <location>
        <begin position="162"/>
        <end position="179"/>
    </location>
</feature>
<evidence type="ECO:0000313" key="2">
    <source>
        <dbReference type="EMBL" id="MBA0823909.1"/>
    </source>
</evidence>
<protein>
    <recommendedName>
        <fullName evidence="4">Mucin-17-like</fullName>
    </recommendedName>
</protein>
<proteinExistence type="predicted"/>